<evidence type="ECO:0000313" key="3">
    <source>
        <dbReference type="Proteomes" id="UP000688137"/>
    </source>
</evidence>
<keyword evidence="3" id="KW-1185">Reference proteome</keyword>
<name>A0A8S1P749_PARPR</name>
<accession>A0A8S1P749</accession>
<protein>
    <submittedName>
        <fullName evidence="2">Uncharacterized protein</fullName>
    </submittedName>
</protein>
<gene>
    <name evidence="2" type="ORF">PPRIM_AZ9-3.1.T1080094</name>
</gene>
<organism evidence="2 3">
    <name type="scientific">Paramecium primaurelia</name>
    <dbReference type="NCBI Taxonomy" id="5886"/>
    <lineage>
        <taxon>Eukaryota</taxon>
        <taxon>Sar</taxon>
        <taxon>Alveolata</taxon>
        <taxon>Ciliophora</taxon>
        <taxon>Intramacronucleata</taxon>
        <taxon>Oligohymenophorea</taxon>
        <taxon>Peniculida</taxon>
        <taxon>Parameciidae</taxon>
        <taxon>Paramecium</taxon>
    </lineage>
</organism>
<dbReference type="AlphaFoldDB" id="A0A8S1P749"/>
<comment type="caution">
    <text evidence="2">The sequence shown here is derived from an EMBL/GenBank/DDBJ whole genome shotgun (WGS) entry which is preliminary data.</text>
</comment>
<dbReference type="OMA" id="TTQYMEI"/>
<sequence length="320" mass="37380">MQQKSNSVLKNLEQLQYYVKNDEFLEVIKSFLKFKATALQILDQIEQSIVNATVKCTPREMIGLYDDYGTLDIINWLQSVSINEQSQALKEIKLEKQSIQKLRHSYEITFKKNLKDLQDILEKTLDAINNQAEYQTNLTITRLKKRDESIVLENNGILFDAGVVTVCVFEPKSNGLFLKGLHQPIFFDGIYFEQPINFKETPHTIKFSLHKGFNLKDSLYEEEFYIYDPEFKKVDGNNYAIEFKQKIKLEKGCKYCLCAYAGQDEFFATTQYMEIEQDNPYIKFQEKSYDHGEFIAPDHVNQIISEHNKGIFSAFIVIEE</sequence>
<reference evidence="2" key="1">
    <citation type="submission" date="2021-01" db="EMBL/GenBank/DDBJ databases">
        <authorList>
            <consortium name="Genoscope - CEA"/>
            <person name="William W."/>
        </authorList>
    </citation>
    <scope>NUCLEOTIDE SEQUENCE</scope>
</reference>
<evidence type="ECO:0000313" key="2">
    <source>
        <dbReference type="EMBL" id="CAD8098952.1"/>
    </source>
</evidence>
<dbReference type="Proteomes" id="UP000688137">
    <property type="component" value="Unassembled WGS sequence"/>
</dbReference>
<evidence type="ECO:0000256" key="1">
    <source>
        <dbReference type="SAM" id="Coils"/>
    </source>
</evidence>
<proteinExistence type="predicted"/>
<dbReference type="EMBL" id="CAJJDM010000111">
    <property type="protein sequence ID" value="CAD8098952.1"/>
    <property type="molecule type" value="Genomic_DNA"/>
</dbReference>
<keyword evidence="1" id="KW-0175">Coiled coil</keyword>
<feature type="coiled-coil region" evidence="1">
    <location>
        <begin position="82"/>
        <end position="131"/>
    </location>
</feature>